<feature type="region of interest" description="Disordered" evidence="1">
    <location>
        <begin position="1"/>
        <end position="45"/>
    </location>
</feature>
<name>A0ABV0MRK3_9TELE</name>
<gene>
    <name evidence="2" type="ORF">GOODEAATRI_012756</name>
</gene>
<proteinExistence type="predicted"/>
<keyword evidence="3" id="KW-1185">Reference proteome</keyword>
<feature type="compositionally biased region" description="Basic and acidic residues" evidence="1">
    <location>
        <begin position="1"/>
        <end position="23"/>
    </location>
</feature>
<comment type="caution">
    <text evidence="2">The sequence shown here is derived from an EMBL/GenBank/DDBJ whole genome shotgun (WGS) entry which is preliminary data.</text>
</comment>
<evidence type="ECO:0000313" key="2">
    <source>
        <dbReference type="EMBL" id="MEQ2161751.1"/>
    </source>
</evidence>
<accession>A0ABV0MRK3</accession>
<evidence type="ECO:0000313" key="3">
    <source>
        <dbReference type="Proteomes" id="UP001476798"/>
    </source>
</evidence>
<dbReference type="EMBL" id="JAHRIO010010826">
    <property type="protein sequence ID" value="MEQ2161751.1"/>
    <property type="molecule type" value="Genomic_DNA"/>
</dbReference>
<dbReference type="Proteomes" id="UP001476798">
    <property type="component" value="Unassembled WGS sequence"/>
</dbReference>
<organism evidence="2 3">
    <name type="scientific">Goodea atripinnis</name>
    <dbReference type="NCBI Taxonomy" id="208336"/>
    <lineage>
        <taxon>Eukaryota</taxon>
        <taxon>Metazoa</taxon>
        <taxon>Chordata</taxon>
        <taxon>Craniata</taxon>
        <taxon>Vertebrata</taxon>
        <taxon>Euteleostomi</taxon>
        <taxon>Actinopterygii</taxon>
        <taxon>Neopterygii</taxon>
        <taxon>Teleostei</taxon>
        <taxon>Neoteleostei</taxon>
        <taxon>Acanthomorphata</taxon>
        <taxon>Ovalentaria</taxon>
        <taxon>Atherinomorphae</taxon>
        <taxon>Cyprinodontiformes</taxon>
        <taxon>Goodeidae</taxon>
        <taxon>Goodea</taxon>
    </lineage>
</organism>
<evidence type="ECO:0000256" key="1">
    <source>
        <dbReference type="SAM" id="MobiDB-lite"/>
    </source>
</evidence>
<reference evidence="2 3" key="1">
    <citation type="submission" date="2021-06" db="EMBL/GenBank/DDBJ databases">
        <authorList>
            <person name="Palmer J.M."/>
        </authorList>
    </citation>
    <scope>NUCLEOTIDE SEQUENCE [LARGE SCALE GENOMIC DNA]</scope>
    <source>
        <strain evidence="2 3">GA_2019</strain>
        <tissue evidence="2">Muscle</tissue>
    </source>
</reference>
<protein>
    <submittedName>
        <fullName evidence="2">Uncharacterized protein</fullName>
    </submittedName>
</protein>
<sequence>MGKKQEDQNTKLQEKATLHHPEDGGSVMMQGCFSSTGNEKLVRDHRKMDGTKSWKVLEEKSVPGCKTLDIEMKVRHPAGQPNLRTNVLTITNQSDKLERFCRRLPAVMAPKTLKKHTHHTPDGFCINHVYI</sequence>